<dbReference type="InterPro" id="IPR002656">
    <property type="entry name" value="Acyl_transf_3_dom"/>
</dbReference>
<dbReference type="AlphaFoldDB" id="A0A3R7PFU0"/>
<evidence type="ECO:0000256" key="1">
    <source>
        <dbReference type="SAM" id="Phobius"/>
    </source>
</evidence>
<evidence type="ECO:0000313" key="4">
    <source>
        <dbReference type="Proteomes" id="UP000283509"/>
    </source>
</evidence>
<dbReference type="PANTHER" id="PTHR11161">
    <property type="entry name" value="O-ACYLTRANSFERASE"/>
    <property type="match status" value="1"/>
</dbReference>
<keyword evidence="1" id="KW-0472">Membrane</keyword>
<evidence type="ECO:0000259" key="2">
    <source>
        <dbReference type="Pfam" id="PF01757"/>
    </source>
</evidence>
<feature type="transmembrane region" description="Helical" evidence="1">
    <location>
        <begin position="205"/>
        <end position="225"/>
    </location>
</feature>
<comment type="caution">
    <text evidence="3">The sequence shown here is derived from an EMBL/GenBank/DDBJ whole genome shotgun (WGS) entry which is preliminary data.</text>
</comment>
<keyword evidence="4" id="KW-1185">Reference proteome</keyword>
<keyword evidence="1" id="KW-0812">Transmembrane</keyword>
<feature type="transmembrane region" description="Helical" evidence="1">
    <location>
        <begin position="279"/>
        <end position="302"/>
    </location>
</feature>
<gene>
    <name evidence="3" type="ORF">C7M84_016922</name>
</gene>
<dbReference type="PANTHER" id="PTHR11161:SF72">
    <property type="entry name" value="FI21449P1"/>
    <property type="match status" value="1"/>
</dbReference>
<dbReference type="OrthoDB" id="10006435at2759"/>
<organism evidence="3 4">
    <name type="scientific">Penaeus vannamei</name>
    <name type="common">Whiteleg shrimp</name>
    <name type="synonym">Litopenaeus vannamei</name>
    <dbReference type="NCBI Taxonomy" id="6689"/>
    <lineage>
        <taxon>Eukaryota</taxon>
        <taxon>Metazoa</taxon>
        <taxon>Ecdysozoa</taxon>
        <taxon>Arthropoda</taxon>
        <taxon>Crustacea</taxon>
        <taxon>Multicrustacea</taxon>
        <taxon>Malacostraca</taxon>
        <taxon>Eumalacostraca</taxon>
        <taxon>Eucarida</taxon>
        <taxon>Decapoda</taxon>
        <taxon>Dendrobranchiata</taxon>
        <taxon>Penaeoidea</taxon>
        <taxon>Penaeidae</taxon>
        <taxon>Penaeus</taxon>
    </lineage>
</organism>
<feature type="transmembrane region" description="Helical" evidence="1">
    <location>
        <begin position="322"/>
        <end position="342"/>
    </location>
</feature>
<protein>
    <recommendedName>
        <fullName evidence="2">Acyltransferase 3 domain-containing protein</fullName>
    </recommendedName>
</protein>
<dbReference type="Pfam" id="PF01757">
    <property type="entry name" value="Acyl_transf_3"/>
    <property type="match status" value="1"/>
</dbReference>
<feature type="domain" description="Acyltransferase 3" evidence="2">
    <location>
        <begin position="22"/>
        <end position="339"/>
    </location>
</feature>
<feature type="transmembrane region" description="Helical" evidence="1">
    <location>
        <begin position="55"/>
        <end position="83"/>
    </location>
</feature>
<dbReference type="InterPro" id="IPR052728">
    <property type="entry name" value="O2_lipid_transport_reg"/>
</dbReference>
<reference evidence="3 4" key="2">
    <citation type="submission" date="2019-01" db="EMBL/GenBank/DDBJ databases">
        <title>The decoding of complex shrimp genome reveals the adaptation for benthos swimmer, frequently molting mechanism and breeding impact on genome.</title>
        <authorList>
            <person name="Sun Y."/>
            <person name="Gao Y."/>
            <person name="Yu Y."/>
        </authorList>
    </citation>
    <scope>NUCLEOTIDE SEQUENCE [LARGE SCALE GENOMIC DNA]</scope>
    <source>
        <tissue evidence="3">Muscle</tissue>
    </source>
</reference>
<feature type="transmembrane region" description="Helical" evidence="1">
    <location>
        <begin position="106"/>
        <end position="129"/>
    </location>
</feature>
<feature type="transmembrane region" description="Helical" evidence="1">
    <location>
        <begin position="245"/>
        <end position="267"/>
    </location>
</feature>
<dbReference type="EMBL" id="QCYY01003139">
    <property type="protein sequence ID" value="ROT65121.1"/>
    <property type="molecule type" value="Genomic_DNA"/>
</dbReference>
<reference evidence="3 4" key="1">
    <citation type="submission" date="2018-04" db="EMBL/GenBank/DDBJ databases">
        <authorList>
            <person name="Zhang X."/>
            <person name="Yuan J."/>
            <person name="Li F."/>
            <person name="Xiang J."/>
        </authorList>
    </citation>
    <scope>NUCLEOTIDE SEQUENCE [LARGE SCALE GENOMIC DNA]</scope>
    <source>
        <tissue evidence="3">Muscle</tissue>
    </source>
</reference>
<sequence>MVAASALDVYIERTRSKAIAQRVLSMIWVVYGHQHQAGAGFTANFLMMFPKTSDLLYQIISNAFFSVDSFFFLSGFLVSFVLLRELSRTGRFNVVMFYLHRFIRSFFFLYCSPIALATGLFATVARFFLAGPLADSWTYWQNGCIVNWWKDLVFLNNFFMEDDNHPDAAGDCIGQAWYLAVDTQLYLVAPLIILPLHFFGAAGLVWLYVVTLASVVIPAAVTYVYDLAPNILMGDTNGFEFFKKVYVTPWCRAGPWLVGVWLGYVFHKQGQREVVLKKWQVVAGWTTSTVVALLLVLGMWSYNVVPPKAQYDIMTQLTYAGLSRPAWGAVLAWIIYACHYGYGGPVDAPSSPLRSPSKAPRSLLPKPLQFPLPTPRHFTPSNAPFLSLPGPVDGFLSHPSWQPISRVTYSTYLVAMQIQFLTTYNSKAPFYFTPLNVVSRGRLSQVGKREGG</sequence>
<dbReference type="GO" id="GO:0016747">
    <property type="term" value="F:acyltransferase activity, transferring groups other than amino-acyl groups"/>
    <property type="evidence" value="ECO:0007669"/>
    <property type="project" value="InterPro"/>
</dbReference>
<accession>A0A3R7PFU0</accession>
<name>A0A3R7PFU0_PENVA</name>
<evidence type="ECO:0000313" key="3">
    <source>
        <dbReference type="EMBL" id="ROT65121.1"/>
    </source>
</evidence>
<dbReference type="Proteomes" id="UP000283509">
    <property type="component" value="Unassembled WGS sequence"/>
</dbReference>
<keyword evidence="1" id="KW-1133">Transmembrane helix</keyword>
<feature type="transmembrane region" description="Helical" evidence="1">
    <location>
        <begin position="176"/>
        <end position="198"/>
    </location>
</feature>
<proteinExistence type="predicted"/>